<reference evidence="19" key="1">
    <citation type="submission" date="2021-11" db="EMBL/GenBank/DDBJ databases">
        <title>Cultivation dependent microbiological survey of springs from the worlds oldest radium mine currently devoted to the extraction of radon-saturated water.</title>
        <authorList>
            <person name="Kapinusova G."/>
            <person name="Smrhova T."/>
            <person name="Strejcek M."/>
            <person name="Suman J."/>
            <person name="Jani K."/>
            <person name="Pajer P."/>
            <person name="Uhlik O."/>
        </authorList>
    </citation>
    <scope>NUCLEOTIDE SEQUENCE [LARGE SCALE GENOMIC DNA]</scope>
    <source>
        <strain evidence="19">J379</strain>
    </source>
</reference>
<organism evidence="18 19">
    <name type="scientific">Svornostia abyssi</name>
    <dbReference type="NCBI Taxonomy" id="2898438"/>
    <lineage>
        <taxon>Bacteria</taxon>
        <taxon>Bacillati</taxon>
        <taxon>Actinomycetota</taxon>
        <taxon>Thermoleophilia</taxon>
        <taxon>Solirubrobacterales</taxon>
        <taxon>Baekduiaceae</taxon>
        <taxon>Svornostia</taxon>
    </lineage>
</organism>
<feature type="transmembrane region" description="Helical" evidence="15">
    <location>
        <begin position="377"/>
        <end position="396"/>
    </location>
</feature>
<keyword evidence="9" id="KW-0133">Cell shape</keyword>
<feature type="coiled-coil region" evidence="14">
    <location>
        <begin position="396"/>
        <end position="425"/>
    </location>
</feature>
<dbReference type="PANTHER" id="PTHR21581">
    <property type="entry name" value="D-ALANYL-D-ALANINE CARBOXYPEPTIDASE"/>
    <property type="match status" value="1"/>
</dbReference>
<dbReference type="RefSeq" id="WP_353863687.1">
    <property type="nucleotide sequence ID" value="NZ_CP088295.1"/>
</dbReference>
<evidence type="ECO:0000256" key="7">
    <source>
        <dbReference type="ARBA" id="ARBA00022729"/>
    </source>
</evidence>
<evidence type="ECO:0000256" key="11">
    <source>
        <dbReference type="ARBA" id="ARBA00023316"/>
    </source>
</evidence>
<evidence type="ECO:0000256" key="2">
    <source>
        <dbReference type="ARBA" id="ARBA00004752"/>
    </source>
</evidence>
<dbReference type="Gene3D" id="3.40.710.10">
    <property type="entry name" value="DD-peptidase/beta-lactamase superfamily"/>
    <property type="match status" value="1"/>
</dbReference>
<dbReference type="EC" id="3.4.16.4" evidence="4"/>
<keyword evidence="7 16" id="KW-0732">Signal</keyword>
<evidence type="ECO:0000256" key="4">
    <source>
        <dbReference type="ARBA" id="ARBA00012448"/>
    </source>
</evidence>
<dbReference type="Proteomes" id="UP001058860">
    <property type="component" value="Chromosome"/>
</dbReference>
<sequence>MTRFRRGRMPVALAATLLGAIAPPTAAAAQSDPPALTARSAIVIEASTGDVAYARRADERRQIASTTKMMTALVSRSDLSLGQTLRAAPYAALPVESKIDLRTGEPMRVADLLRALMLASANDAAVTLAVGSAGSRAAFVREMNARARELGLDDTRFANPVGLDDENNYSTAADLATLALAVRRDTFLRRVIALPRARLETGDRPRTVINRNTLVREGVANGVKTGRTTRAGYVLVGSKTRDGITVVSAVLGEPTEAARDADSRALLNWALDQYRRDRVLERGEVVATIPIRYRDTEVGVLPTRPVSRVVPEGEELDVRVTGVPGEVDGPLPAGAPAGVAIVSLGDREIARVQLVTAEAVPEAGLWLKIQDWMDGRWWIVGLLALLAVGTLVVLALRRRAAQRRRLEAERRRVSREQARAALEEQSPVA</sequence>
<dbReference type="PRINTS" id="PR00725">
    <property type="entry name" value="DADACBPTASE1"/>
</dbReference>
<name>A0ABY5PF96_9ACTN</name>
<comment type="similarity">
    <text evidence="3 13">Belongs to the peptidase S11 family.</text>
</comment>
<comment type="catalytic activity">
    <reaction evidence="12">
        <text>Preferential cleavage: (Ac)2-L-Lys-D-Ala-|-D-Ala. Also transpeptidation of peptidyl-alanyl moieties that are N-acyl substituents of D-alanine.</text>
        <dbReference type="EC" id="3.4.16.4"/>
    </reaction>
</comment>
<comment type="function">
    <text evidence="1">Removes C-terminal D-alanyl residues from sugar-peptide cell wall precursors.</text>
</comment>
<evidence type="ECO:0000256" key="10">
    <source>
        <dbReference type="ARBA" id="ARBA00022984"/>
    </source>
</evidence>
<dbReference type="InterPro" id="IPR012907">
    <property type="entry name" value="Peptidase_S11_C"/>
</dbReference>
<dbReference type="SUPFAM" id="SSF69189">
    <property type="entry name" value="Penicillin-binding protein associated domain"/>
    <property type="match status" value="1"/>
</dbReference>
<dbReference type="GO" id="GO:0004180">
    <property type="term" value="F:carboxypeptidase activity"/>
    <property type="evidence" value="ECO:0007669"/>
    <property type="project" value="UniProtKB-KW"/>
</dbReference>
<dbReference type="InterPro" id="IPR018044">
    <property type="entry name" value="Peptidase_S11"/>
</dbReference>
<evidence type="ECO:0000256" key="14">
    <source>
        <dbReference type="SAM" id="Coils"/>
    </source>
</evidence>
<keyword evidence="6" id="KW-0645">Protease</keyword>
<evidence type="ECO:0000313" key="19">
    <source>
        <dbReference type="Proteomes" id="UP001058860"/>
    </source>
</evidence>
<evidence type="ECO:0000313" key="18">
    <source>
        <dbReference type="EMBL" id="UUY03175.1"/>
    </source>
</evidence>
<proteinExistence type="inferred from homology"/>
<accession>A0ABY5PF96</accession>
<keyword evidence="15" id="KW-1133">Transmembrane helix</keyword>
<dbReference type="InterPro" id="IPR037167">
    <property type="entry name" value="Peptidase_S11_C_sf"/>
</dbReference>
<evidence type="ECO:0000256" key="5">
    <source>
        <dbReference type="ARBA" id="ARBA00022645"/>
    </source>
</evidence>
<feature type="signal peptide" evidence="16">
    <location>
        <begin position="1"/>
        <end position="28"/>
    </location>
</feature>
<keyword evidence="15" id="KW-0472">Membrane</keyword>
<dbReference type="SUPFAM" id="SSF56601">
    <property type="entry name" value="beta-lactamase/transpeptidase-like"/>
    <property type="match status" value="1"/>
</dbReference>
<evidence type="ECO:0000256" key="12">
    <source>
        <dbReference type="ARBA" id="ARBA00034000"/>
    </source>
</evidence>
<dbReference type="InterPro" id="IPR012338">
    <property type="entry name" value="Beta-lactam/transpept-like"/>
</dbReference>
<evidence type="ECO:0000259" key="17">
    <source>
        <dbReference type="SMART" id="SM00936"/>
    </source>
</evidence>
<keyword evidence="8" id="KW-0378">Hydrolase</keyword>
<dbReference type="InterPro" id="IPR001967">
    <property type="entry name" value="Peptidase_S11_N"/>
</dbReference>
<evidence type="ECO:0000256" key="15">
    <source>
        <dbReference type="SAM" id="Phobius"/>
    </source>
</evidence>
<evidence type="ECO:0000256" key="6">
    <source>
        <dbReference type="ARBA" id="ARBA00022670"/>
    </source>
</evidence>
<dbReference type="Pfam" id="PF07943">
    <property type="entry name" value="PBP5_C"/>
    <property type="match status" value="1"/>
</dbReference>
<dbReference type="EMBL" id="CP088295">
    <property type="protein sequence ID" value="UUY03175.1"/>
    <property type="molecule type" value="Genomic_DNA"/>
</dbReference>
<evidence type="ECO:0000256" key="9">
    <source>
        <dbReference type="ARBA" id="ARBA00022960"/>
    </source>
</evidence>
<evidence type="ECO:0000256" key="16">
    <source>
        <dbReference type="SAM" id="SignalP"/>
    </source>
</evidence>
<gene>
    <name evidence="18" type="ORF">LRS13_21270</name>
</gene>
<keyword evidence="10" id="KW-0573">Peptidoglycan synthesis</keyword>
<evidence type="ECO:0000256" key="13">
    <source>
        <dbReference type="RuleBase" id="RU004016"/>
    </source>
</evidence>
<dbReference type="Pfam" id="PF00768">
    <property type="entry name" value="Peptidase_S11"/>
    <property type="match status" value="1"/>
</dbReference>
<dbReference type="Gene3D" id="2.60.410.10">
    <property type="entry name" value="D-Ala-D-Ala carboxypeptidase, C-terminal domain"/>
    <property type="match status" value="1"/>
</dbReference>
<feature type="domain" description="Peptidase S11 D-Ala-D-Ala carboxypeptidase A C-terminal" evidence="17">
    <location>
        <begin position="274"/>
        <end position="362"/>
    </location>
</feature>
<keyword evidence="19" id="KW-1185">Reference proteome</keyword>
<keyword evidence="5 18" id="KW-0121">Carboxypeptidase</keyword>
<protein>
    <recommendedName>
        <fullName evidence="4">serine-type D-Ala-D-Ala carboxypeptidase</fullName>
        <ecNumber evidence="4">3.4.16.4</ecNumber>
    </recommendedName>
</protein>
<comment type="pathway">
    <text evidence="2">Cell wall biogenesis; peptidoglycan biosynthesis.</text>
</comment>
<dbReference type="PANTHER" id="PTHR21581:SF6">
    <property type="entry name" value="TRAFFICKING PROTEIN PARTICLE COMPLEX SUBUNIT 12"/>
    <property type="match status" value="1"/>
</dbReference>
<keyword evidence="15" id="KW-0812">Transmembrane</keyword>
<evidence type="ECO:0000256" key="3">
    <source>
        <dbReference type="ARBA" id="ARBA00007164"/>
    </source>
</evidence>
<keyword evidence="11" id="KW-0961">Cell wall biogenesis/degradation</keyword>
<dbReference type="InterPro" id="IPR015956">
    <property type="entry name" value="Peniciliin-bd_prot_C_sf"/>
</dbReference>
<feature type="chain" id="PRO_5047508882" description="serine-type D-Ala-D-Ala carboxypeptidase" evidence="16">
    <location>
        <begin position="29"/>
        <end position="429"/>
    </location>
</feature>
<evidence type="ECO:0000256" key="1">
    <source>
        <dbReference type="ARBA" id="ARBA00003217"/>
    </source>
</evidence>
<keyword evidence="14" id="KW-0175">Coiled coil</keyword>
<evidence type="ECO:0000256" key="8">
    <source>
        <dbReference type="ARBA" id="ARBA00022801"/>
    </source>
</evidence>
<dbReference type="SMART" id="SM00936">
    <property type="entry name" value="PBP5_C"/>
    <property type="match status" value="1"/>
</dbReference>